<dbReference type="SUPFAM" id="SSF53448">
    <property type="entry name" value="Nucleotide-diphospho-sugar transferases"/>
    <property type="match status" value="1"/>
</dbReference>
<accession>A0A2T1A6Y9</accession>
<dbReference type="GO" id="GO:0016758">
    <property type="term" value="F:hexosyltransferase activity"/>
    <property type="evidence" value="ECO:0007669"/>
    <property type="project" value="UniProtKB-ARBA"/>
</dbReference>
<feature type="domain" description="Glycosyltransferase 2-like" evidence="1">
    <location>
        <begin position="12"/>
        <end position="180"/>
    </location>
</feature>
<dbReference type="RefSeq" id="WP_170110930.1">
    <property type="nucleotide sequence ID" value="NZ_PVUE01000001.1"/>
</dbReference>
<dbReference type="Gene3D" id="3.90.550.10">
    <property type="entry name" value="Spore Coat Polysaccharide Biosynthesis Protein SpsA, Chain A"/>
    <property type="match status" value="1"/>
</dbReference>
<dbReference type="Proteomes" id="UP000237752">
    <property type="component" value="Unassembled WGS sequence"/>
</dbReference>
<proteinExistence type="predicted"/>
<sequence>MSNDQVDATVAVVTRTKNRPILLDRAIESVLAQTYQDFSIVIVNDAGDPGPVNEVVGRHLERSKGRIRVIHNVVSSGREGAMNDGVRGSSSKYISIHDDDDSWHPEFLEKTVAHLEGSHDAGVMARTEVIYERIEAGSVVTESSEILAADKHEITLLDMLVRNYAPPISFLYRRSLHDEVGFYDNSLPVLADWDFNLRVLQRHTVGFLDGQPLAKWHHRRDAEGDLGNSVVVASADHSHYDIAIRDRYIRGTAQANGLGHYLFVAELVNRTNQGAHERTDHTNSLINALSDLAGHTDQKLHILGQDLHAELARIEKAIENINSANISATNRLIAQFGILNGRIDHIQNLINAQSLRARARRILNAPKSWR</sequence>
<dbReference type="PANTHER" id="PTHR22916">
    <property type="entry name" value="GLYCOSYLTRANSFERASE"/>
    <property type="match status" value="1"/>
</dbReference>
<dbReference type="InterPro" id="IPR029044">
    <property type="entry name" value="Nucleotide-diphossugar_trans"/>
</dbReference>
<evidence type="ECO:0000259" key="1">
    <source>
        <dbReference type="Pfam" id="PF00535"/>
    </source>
</evidence>
<dbReference type="EMBL" id="PVUE01000001">
    <property type="protein sequence ID" value="PRZ44366.1"/>
    <property type="molecule type" value="Genomic_DNA"/>
</dbReference>
<comment type="caution">
    <text evidence="2">The sequence shown here is derived from an EMBL/GenBank/DDBJ whole genome shotgun (WGS) entry which is preliminary data.</text>
</comment>
<organism evidence="2 3">
    <name type="scientific">Antricoccus suffuscus</name>
    <dbReference type="NCBI Taxonomy" id="1629062"/>
    <lineage>
        <taxon>Bacteria</taxon>
        <taxon>Bacillati</taxon>
        <taxon>Actinomycetota</taxon>
        <taxon>Actinomycetes</taxon>
        <taxon>Geodermatophilales</taxon>
        <taxon>Antricoccaceae</taxon>
        <taxon>Antricoccus</taxon>
    </lineage>
</organism>
<dbReference type="AlphaFoldDB" id="A0A2T1A6Y9"/>
<name>A0A2T1A6Y9_9ACTN</name>
<dbReference type="Pfam" id="PF00535">
    <property type="entry name" value="Glycos_transf_2"/>
    <property type="match status" value="1"/>
</dbReference>
<keyword evidence="3" id="KW-1185">Reference proteome</keyword>
<evidence type="ECO:0000313" key="2">
    <source>
        <dbReference type="EMBL" id="PRZ44366.1"/>
    </source>
</evidence>
<dbReference type="PANTHER" id="PTHR22916:SF3">
    <property type="entry name" value="UDP-GLCNAC:BETAGAL BETA-1,3-N-ACETYLGLUCOSAMINYLTRANSFERASE-LIKE PROTEIN 1"/>
    <property type="match status" value="1"/>
</dbReference>
<protein>
    <submittedName>
        <fullName evidence="2">Glycosyl transferase family 2</fullName>
    </submittedName>
</protein>
<reference evidence="2 3" key="1">
    <citation type="submission" date="2018-03" db="EMBL/GenBank/DDBJ databases">
        <title>Genomic Encyclopedia of Archaeal and Bacterial Type Strains, Phase II (KMG-II): from individual species to whole genera.</title>
        <authorList>
            <person name="Goeker M."/>
        </authorList>
    </citation>
    <scope>NUCLEOTIDE SEQUENCE [LARGE SCALE GENOMIC DNA]</scope>
    <source>
        <strain evidence="2 3">DSM 100065</strain>
    </source>
</reference>
<evidence type="ECO:0000313" key="3">
    <source>
        <dbReference type="Proteomes" id="UP000237752"/>
    </source>
</evidence>
<dbReference type="InterPro" id="IPR001173">
    <property type="entry name" value="Glyco_trans_2-like"/>
</dbReference>
<keyword evidence="2" id="KW-0808">Transferase</keyword>
<gene>
    <name evidence="2" type="ORF">CLV47_101492</name>
</gene>